<name>A0A2A5RWM9_9LACT</name>
<dbReference type="OrthoDB" id="2416895at2"/>
<dbReference type="EMBL" id="JXJX01000013">
    <property type="protein sequence ID" value="PCS05600.1"/>
    <property type="molecule type" value="Genomic_DNA"/>
</dbReference>
<protein>
    <recommendedName>
        <fullName evidence="3">Peptidase C51 domain-containing protein</fullName>
    </recommendedName>
</protein>
<dbReference type="RefSeq" id="WP_068164583.1">
    <property type="nucleotide sequence ID" value="NZ_JXJX01000013.1"/>
</dbReference>
<evidence type="ECO:0008006" key="3">
    <source>
        <dbReference type="Google" id="ProtNLM"/>
    </source>
</evidence>
<sequence length="202" mass="22044">MTTSKEVLEWLEANIGNAIEFNNGSDVQDMDLVNYVSQKFFGTAMFVGIGTAQEIWNLSFPDGWSKVPASEGAQPGDFFVMSGEQAGNSSGHTGLIAEDGIQVYDENYAGRKYVSKHGLTGGFIGFIRPPYEDEPTPEGDEEMAQALLVYNSFIYYMVGTDIKKLTTADAAELIKKVYKAQYGKGINAFSLTDEEAKGLGIE</sequence>
<accession>A0A2A5RWM9</accession>
<dbReference type="AlphaFoldDB" id="A0A2A5RWM9"/>
<organism evidence="1 2">
    <name type="scientific">Pseudolactococcus plantarum</name>
    <dbReference type="NCBI Taxonomy" id="1365"/>
    <lineage>
        <taxon>Bacteria</taxon>
        <taxon>Bacillati</taxon>
        <taxon>Bacillota</taxon>
        <taxon>Bacilli</taxon>
        <taxon>Lactobacillales</taxon>
        <taxon>Streptococcaceae</taxon>
        <taxon>Pseudolactococcus</taxon>
    </lineage>
</organism>
<proteinExistence type="predicted"/>
<keyword evidence="2" id="KW-1185">Reference proteome</keyword>
<evidence type="ECO:0000313" key="1">
    <source>
        <dbReference type="EMBL" id="PCS05600.1"/>
    </source>
</evidence>
<reference evidence="1 2" key="1">
    <citation type="submission" date="2014-12" db="EMBL/GenBank/DDBJ databases">
        <title>Draft genome sequences of 10 type strains of Lactococcus.</title>
        <authorList>
            <person name="Sun Z."/>
            <person name="Zhong Z."/>
            <person name="Liu W."/>
            <person name="Zhang W."/>
            <person name="Zhang H."/>
        </authorList>
    </citation>
    <scope>NUCLEOTIDE SEQUENCE [LARGE SCALE GENOMIC DNA]</scope>
    <source>
        <strain evidence="1 2">DSM 20686</strain>
    </source>
</reference>
<dbReference type="Proteomes" id="UP000242246">
    <property type="component" value="Unassembled WGS sequence"/>
</dbReference>
<gene>
    <name evidence="1" type="ORF">RU87_GL000517</name>
</gene>
<dbReference type="Gene3D" id="3.90.1720.10">
    <property type="entry name" value="endopeptidase domain like (from Nostoc punctiforme)"/>
    <property type="match status" value="1"/>
</dbReference>
<evidence type="ECO:0000313" key="2">
    <source>
        <dbReference type="Proteomes" id="UP000242246"/>
    </source>
</evidence>
<comment type="caution">
    <text evidence="1">The sequence shown here is derived from an EMBL/GenBank/DDBJ whole genome shotgun (WGS) entry which is preliminary data.</text>
</comment>